<dbReference type="EMBL" id="JAPFFJ010000013">
    <property type="protein sequence ID" value="KAJ6413840.1"/>
    <property type="molecule type" value="Genomic_DNA"/>
</dbReference>
<proteinExistence type="predicted"/>
<reference evidence="1 2" key="1">
    <citation type="journal article" date="2023" name="Int. J. Mol. Sci.">
        <title>De Novo Assembly and Annotation of 11 Diverse Shrub Willow (Salix) Genomes Reveals Novel Gene Organization in Sex-Linked Regions.</title>
        <authorList>
            <person name="Hyden B."/>
            <person name="Feng K."/>
            <person name="Yates T.B."/>
            <person name="Jawdy S."/>
            <person name="Cereghino C."/>
            <person name="Smart L.B."/>
            <person name="Muchero W."/>
        </authorList>
    </citation>
    <scope>NUCLEOTIDE SEQUENCE [LARGE SCALE GENOMIC DNA]</scope>
    <source>
        <tissue evidence="1">Shoot tip</tissue>
    </source>
</reference>
<dbReference type="Proteomes" id="UP001162972">
    <property type="component" value="Chromosome 5"/>
</dbReference>
<evidence type="ECO:0000313" key="1">
    <source>
        <dbReference type="EMBL" id="KAJ6413840.1"/>
    </source>
</evidence>
<accession>A0AAD6JYY1</accession>
<sequence>MCAPGISNSIYLQKASWDELCDGSFVEWFYILKQWLPIIKYKAFIYCCSPPFPFLLVIVNFQNPFTCPYPLVARHPSAEISKRMR</sequence>
<name>A0AAD6JYY1_9ROSI</name>
<comment type="caution">
    <text evidence="1">The sequence shown here is derived from an EMBL/GenBank/DDBJ whole genome shotgun (WGS) entry which is preliminary data.</text>
</comment>
<protein>
    <submittedName>
        <fullName evidence="1">Uncharacterized protein</fullName>
    </submittedName>
</protein>
<organism evidence="1 2">
    <name type="scientific">Salix udensis</name>
    <dbReference type="NCBI Taxonomy" id="889485"/>
    <lineage>
        <taxon>Eukaryota</taxon>
        <taxon>Viridiplantae</taxon>
        <taxon>Streptophyta</taxon>
        <taxon>Embryophyta</taxon>
        <taxon>Tracheophyta</taxon>
        <taxon>Spermatophyta</taxon>
        <taxon>Magnoliopsida</taxon>
        <taxon>eudicotyledons</taxon>
        <taxon>Gunneridae</taxon>
        <taxon>Pentapetalae</taxon>
        <taxon>rosids</taxon>
        <taxon>fabids</taxon>
        <taxon>Malpighiales</taxon>
        <taxon>Salicaceae</taxon>
        <taxon>Saliceae</taxon>
        <taxon>Salix</taxon>
    </lineage>
</organism>
<dbReference type="AlphaFoldDB" id="A0AAD6JYY1"/>
<gene>
    <name evidence="1" type="ORF">OIU84_006614</name>
</gene>
<evidence type="ECO:0000313" key="2">
    <source>
        <dbReference type="Proteomes" id="UP001162972"/>
    </source>
</evidence>
<keyword evidence="2" id="KW-1185">Reference proteome</keyword>